<dbReference type="Pfam" id="PF00930">
    <property type="entry name" value="DPPIV_N"/>
    <property type="match status" value="1"/>
</dbReference>
<dbReference type="EMBL" id="HBUF01354724">
    <property type="protein sequence ID" value="CAG6716587.1"/>
    <property type="molecule type" value="Transcribed_RNA"/>
</dbReference>
<accession>A0A8D8V5A2</accession>
<feature type="domain" description="Peptidase S9 prolyl oligopeptidase catalytic" evidence="2">
    <location>
        <begin position="626"/>
        <end position="807"/>
    </location>
</feature>
<dbReference type="InterPro" id="IPR050278">
    <property type="entry name" value="Serine_Prot_S9B/DPPIV"/>
</dbReference>
<dbReference type="InterPro" id="IPR029058">
    <property type="entry name" value="AB_hydrolase_fold"/>
</dbReference>
<keyword evidence="1" id="KW-0812">Transmembrane</keyword>
<dbReference type="InterPro" id="IPR001375">
    <property type="entry name" value="Peptidase_S9_cat"/>
</dbReference>
<name>A0A8D8V5A2_9HEMI</name>
<dbReference type="GO" id="GO:0005886">
    <property type="term" value="C:plasma membrane"/>
    <property type="evidence" value="ECO:0007669"/>
    <property type="project" value="TreeGrafter"/>
</dbReference>
<evidence type="ECO:0000259" key="2">
    <source>
        <dbReference type="Pfam" id="PF00326"/>
    </source>
</evidence>
<feature type="transmembrane region" description="Helical" evidence="1">
    <location>
        <begin position="44"/>
        <end position="68"/>
    </location>
</feature>
<evidence type="ECO:0000313" key="4">
    <source>
        <dbReference type="EMBL" id="CAG6716587.1"/>
    </source>
</evidence>
<evidence type="ECO:0000256" key="1">
    <source>
        <dbReference type="SAM" id="Phobius"/>
    </source>
</evidence>
<dbReference type="SUPFAM" id="SSF82171">
    <property type="entry name" value="DPP6 N-terminal domain-like"/>
    <property type="match status" value="1"/>
</dbReference>
<dbReference type="GO" id="GO:0008239">
    <property type="term" value="F:dipeptidyl-peptidase activity"/>
    <property type="evidence" value="ECO:0007669"/>
    <property type="project" value="TreeGrafter"/>
</dbReference>
<evidence type="ECO:0000259" key="3">
    <source>
        <dbReference type="Pfam" id="PF00930"/>
    </source>
</evidence>
<dbReference type="SUPFAM" id="SSF53474">
    <property type="entry name" value="alpha/beta-Hydrolases"/>
    <property type="match status" value="1"/>
</dbReference>
<protein>
    <submittedName>
        <fullName evidence="4">Inactive dipeptidyl peptidase 10</fullName>
    </submittedName>
</protein>
<keyword evidence="1" id="KW-1133">Transmembrane helix</keyword>
<dbReference type="InterPro" id="IPR002469">
    <property type="entry name" value="Peptidase_S9B_N"/>
</dbReference>
<dbReference type="Gene3D" id="3.40.50.1820">
    <property type="entry name" value="alpha/beta hydrolase"/>
    <property type="match status" value="1"/>
</dbReference>
<dbReference type="GO" id="GO:0008236">
    <property type="term" value="F:serine-type peptidase activity"/>
    <property type="evidence" value="ECO:0007669"/>
    <property type="project" value="InterPro"/>
</dbReference>
<dbReference type="GO" id="GO:0006508">
    <property type="term" value="P:proteolysis"/>
    <property type="evidence" value="ECO:0007669"/>
    <property type="project" value="InterPro"/>
</dbReference>
<reference evidence="4" key="1">
    <citation type="submission" date="2021-05" db="EMBL/GenBank/DDBJ databases">
        <authorList>
            <person name="Alioto T."/>
            <person name="Alioto T."/>
            <person name="Gomez Garrido J."/>
        </authorList>
    </citation>
    <scope>NUCLEOTIDE SEQUENCE</scope>
</reference>
<keyword evidence="1" id="KW-0472">Membrane</keyword>
<sequence>MQVAIERNSWKLPPEDILQVADPKSKEEQEDLGYSGDSQNWRSVILALLVIGIVISGIVTAINLIGYVDELLEFDGRRMHLDEFLRGEMVPEKLVPSWVTASQLVFQGDDGNLYVLNGGNDTLAVLVTNHTLRQLNVEDYQCSTDLKYILLKHNSKQVFQNTRSALYTVYDVTNDHHLPITLSDSSQIQQTKLDYATWAANTSVLIFIANNDIYVRYSPLSGQDIRITNTGQPDIYYNGVPDWLYQEEIFQPESNIALWPSPDGSYILFASFNDSEVRSFSYPWIEPSTMSSASTSQSFPSTKSIRYPTPGTALPKVSLWIVSIKEEHNHLPHVEIQPPVVLRDQDYYLTSAQWLTEDNSQISAIWMNRAQNISIISNCQASTQWICNETHAERAMDNMWLDVQPHPVFSPDGQSYMLISPVQEGPNIYTHIKHVTLVQQKIAVISHGPYYVIKILAWDTVNHLVYYMGTHESWPGQQHLYVIKDPTADDTLRHNPKCITCDLSEPYKNCSYFNVYMNKISEQGHTQYVVSCDGPQLPLAFLHRTSDNSPVRLLFNTSTKYAEMLDKVALPKRQSMEVMHSQGHKAHVQFTLPPSWRPELRDATFPVVIHVNGRPGGQLVSDKFAIDWATYMSNKHDIIYVKIDVRGARTNPTTALYRRIGAIEVQDHMETIQHLLDQYKYLDRNKITIWGWGYGGYVTTRLLGSQPHQGSFIFRCGVSVAPVTDFNFYNAAFTERILGFPNDNQKGYVEAGASQRVDHIPAQSLFLIHGLADISVPYIHTLSIAQALAERRIIFRYQSYANEGHPLSGVKRLFLLLFQSYANEDHPLSGVLSHVYSSVEDYLIKCLKLEEEDSSLTF</sequence>
<dbReference type="PANTHER" id="PTHR11731">
    <property type="entry name" value="PROTEASE FAMILY S9B,C DIPEPTIDYL-PEPTIDASE IV-RELATED"/>
    <property type="match status" value="1"/>
</dbReference>
<dbReference type="Gene3D" id="2.140.10.30">
    <property type="entry name" value="Dipeptidylpeptidase IV, N-terminal domain"/>
    <property type="match status" value="1"/>
</dbReference>
<dbReference type="AlphaFoldDB" id="A0A8D8V5A2"/>
<proteinExistence type="predicted"/>
<feature type="domain" description="Dipeptidylpeptidase IV N-terminal" evidence="3">
    <location>
        <begin position="143"/>
        <end position="538"/>
    </location>
</feature>
<dbReference type="Pfam" id="PF00326">
    <property type="entry name" value="Peptidase_S9"/>
    <property type="match status" value="1"/>
</dbReference>
<dbReference type="PANTHER" id="PTHR11731:SF187">
    <property type="entry name" value="INACTIVE DIPEPTIDYL PEPTIDASE 10-LIKE PROTEIN"/>
    <property type="match status" value="1"/>
</dbReference>
<organism evidence="4">
    <name type="scientific">Cacopsylla melanoneura</name>
    <dbReference type="NCBI Taxonomy" id="428564"/>
    <lineage>
        <taxon>Eukaryota</taxon>
        <taxon>Metazoa</taxon>
        <taxon>Ecdysozoa</taxon>
        <taxon>Arthropoda</taxon>
        <taxon>Hexapoda</taxon>
        <taxon>Insecta</taxon>
        <taxon>Pterygota</taxon>
        <taxon>Neoptera</taxon>
        <taxon>Paraneoptera</taxon>
        <taxon>Hemiptera</taxon>
        <taxon>Sternorrhyncha</taxon>
        <taxon>Psylloidea</taxon>
        <taxon>Psyllidae</taxon>
        <taxon>Psyllinae</taxon>
        <taxon>Cacopsylla</taxon>
    </lineage>
</organism>